<dbReference type="InterPro" id="IPR000792">
    <property type="entry name" value="Tscrpt_reg_LuxR_C"/>
</dbReference>
<name>A0ABR9VV00_9SYNC</name>
<dbReference type="Gene3D" id="3.40.50.2300">
    <property type="match status" value="1"/>
</dbReference>
<dbReference type="InterPro" id="IPR016032">
    <property type="entry name" value="Sig_transdc_resp-reg_C-effctor"/>
</dbReference>
<dbReference type="RefSeq" id="WP_194020608.1">
    <property type="nucleotide sequence ID" value="NZ_JADEVV010000052.1"/>
</dbReference>
<dbReference type="PRINTS" id="PR00038">
    <property type="entry name" value="HTHLUXR"/>
</dbReference>
<keyword evidence="2" id="KW-0238">DNA-binding</keyword>
<organism evidence="5 6">
    <name type="scientific">Synechocystis salina LEGE 00031</name>
    <dbReference type="NCBI Taxonomy" id="1828736"/>
    <lineage>
        <taxon>Bacteria</taxon>
        <taxon>Bacillati</taxon>
        <taxon>Cyanobacteriota</taxon>
        <taxon>Cyanophyceae</taxon>
        <taxon>Synechococcales</taxon>
        <taxon>Merismopediaceae</taxon>
        <taxon>Synechocystis</taxon>
    </lineage>
</organism>
<dbReference type="CDD" id="cd06170">
    <property type="entry name" value="LuxR_C_like"/>
    <property type="match status" value="1"/>
</dbReference>
<keyword evidence="6" id="KW-1185">Reference proteome</keyword>
<accession>A0ABR9VV00</accession>
<evidence type="ECO:0000313" key="6">
    <source>
        <dbReference type="Proteomes" id="UP000658720"/>
    </source>
</evidence>
<evidence type="ECO:0000256" key="2">
    <source>
        <dbReference type="ARBA" id="ARBA00023125"/>
    </source>
</evidence>
<dbReference type="PANTHER" id="PTHR44688:SF16">
    <property type="entry name" value="DNA-BINDING TRANSCRIPTIONAL ACTIVATOR DEVR_DOSR"/>
    <property type="match status" value="1"/>
</dbReference>
<dbReference type="Pfam" id="PF00196">
    <property type="entry name" value="GerE"/>
    <property type="match status" value="1"/>
</dbReference>
<keyword evidence="3" id="KW-0804">Transcription</keyword>
<gene>
    <name evidence="5" type="ORF">IQ217_15310</name>
</gene>
<evidence type="ECO:0000256" key="1">
    <source>
        <dbReference type="ARBA" id="ARBA00023015"/>
    </source>
</evidence>
<dbReference type="SUPFAM" id="SSF52172">
    <property type="entry name" value="CheY-like"/>
    <property type="match status" value="1"/>
</dbReference>
<dbReference type="InterPro" id="IPR011006">
    <property type="entry name" value="CheY-like_superfamily"/>
</dbReference>
<reference evidence="5 6" key="1">
    <citation type="submission" date="2020-10" db="EMBL/GenBank/DDBJ databases">
        <authorList>
            <person name="Castelo-Branco R."/>
            <person name="Eusebio N."/>
            <person name="Adriana R."/>
            <person name="Vieira A."/>
            <person name="Brugerolle De Fraissinette N."/>
            <person name="Rezende De Castro R."/>
            <person name="Schneider M.P."/>
            <person name="Vasconcelos V."/>
            <person name="Leao P.N."/>
        </authorList>
    </citation>
    <scope>NUCLEOTIDE SEQUENCE [LARGE SCALE GENOMIC DNA]</scope>
    <source>
        <strain evidence="5 6">LEGE 00031</strain>
    </source>
</reference>
<protein>
    <submittedName>
        <fullName evidence="5">Response regulator transcription factor</fullName>
    </submittedName>
</protein>
<feature type="domain" description="HTH luxR-type" evidence="4">
    <location>
        <begin position="160"/>
        <end position="225"/>
    </location>
</feature>
<evidence type="ECO:0000256" key="3">
    <source>
        <dbReference type="ARBA" id="ARBA00023163"/>
    </source>
</evidence>
<dbReference type="PROSITE" id="PS50043">
    <property type="entry name" value="HTH_LUXR_2"/>
    <property type="match status" value="1"/>
</dbReference>
<proteinExistence type="predicted"/>
<dbReference type="Proteomes" id="UP000658720">
    <property type="component" value="Unassembled WGS sequence"/>
</dbReference>
<keyword evidence="1" id="KW-0805">Transcription regulation</keyword>
<dbReference type="SMART" id="SM00421">
    <property type="entry name" value="HTH_LUXR"/>
    <property type="match status" value="1"/>
</dbReference>
<dbReference type="SUPFAM" id="SSF46894">
    <property type="entry name" value="C-terminal effector domain of the bipartite response regulators"/>
    <property type="match status" value="1"/>
</dbReference>
<dbReference type="PANTHER" id="PTHR44688">
    <property type="entry name" value="DNA-BINDING TRANSCRIPTIONAL ACTIVATOR DEVR_DOSR"/>
    <property type="match status" value="1"/>
</dbReference>
<comment type="caution">
    <text evidence="5">The sequence shown here is derived from an EMBL/GenBank/DDBJ whole genome shotgun (WGS) entry which is preliminary data.</text>
</comment>
<evidence type="ECO:0000313" key="5">
    <source>
        <dbReference type="EMBL" id="MBE9255181.1"/>
    </source>
</evidence>
<dbReference type="Gene3D" id="1.10.10.10">
    <property type="entry name" value="Winged helix-like DNA-binding domain superfamily/Winged helix DNA-binding domain"/>
    <property type="match status" value="1"/>
</dbReference>
<evidence type="ECO:0000259" key="4">
    <source>
        <dbReference type="PROSITE" id="PS50043"/>
    </source>
</evidence>
<dbReference type="InterPro" id="IPR036388">
    <property type="entry name" value="WH-like_DNA-bd_sf"/>
</dbReference>
<dbReference type="EMBL" id="JADEVV010000052">
    <property type="protein sequence ID" value="MBE9255181.1"/>
    <property type="molecule type" value="Genomic_DNA"/>
</dbReference>
<sequence length="228" mass="25628">MEFDPDSLVFNARYDLFQLLVNHFNVIACLYPRLFAVTVARISSHRQNKKKVKIFTLQSEALAYFEQQPEPVVVIICQRLEDGSGLDLLKQLKAHARSPQCLLLLLNDHAAIVEEAQQLGADAIFLESSLGNGEINLAVECLLQGKTYIDSRLQAIADYRKAQKDELTQREVTILRLVAEGKTNSEIGQELHLASSTVREYVQTIMRKLNARDRTSAAIAGLREGYLT</sequence>